<evidence type="ECO:0000313" key="4">
    <source>
        <dbReference type="EMBL" id="GGS57727.1"/>
    </source>
</evidence>
<keyword evidence="5" id="KW-1185">Reference proteome</keyword>
<reference evidence="4" key="1">
    <citation type="journal article" date="2014" name="Int. J. Syst. Evol. Microbiol.">
        <title>Complete genome sequence of Corynebacterium casei LMG S-19264T (=DSM 44701T), isolated from a smear-ripened cheese.</title>
        <authorList>
            <consortium name="US DOE Joint Genome Institute (JGI-PGF)"/>
            <person name="Walter F."/>
            <person name="Albersmeier A."/>
            <person name="Kalinowski J."/>
            <person name="Ruckert C."/>
        </authorList>
    </citation>
    <scope>NUCLEOTIDE SEQUENCE</scope>
    <source>
        <strain evidence="4">JCM 3276</strain>
    </source>
</reference>
<name>A0A918LJV3_9PSEU</name>
<dbReference type="PANTHER" id="PTHR43352:SF1">
    <property type="entry name" value="ANTHRANILATE--COA LIGASE"/>
    <property type="match status" value="1"/>
</dbReference>
<dbReference type="EMBL" id="BMRB01000009">
    <property type="protein sequence ID" value="GGS57727.1"/>
    <property type="molecule type" value="Genomic_DNA"/>
</dbReference>
<dbReference type="InterPro" id="IPR025110">
    <property type="entry name" value="AMP-bd_C"/>
</dbReference>
<keyword evidence="1 4" id="KW-0436">Ligase</keyword>
<feature type="domain" description="AMP-dependent synthetase/ligase" evidence="2">
    <location>
        <begin position="30"/>
        <end position="383"/>
    </location>
</feature>
<dbReference type="GO" id="GO:0016405">
    <property type="term" value="F:CoA-ligase activity"/>
    <property type="evidence" value="ECO:0007669"/>
    <property type="project" value="InterPro"/>
</dbReference>
<evidence type="ECO:0000259" key="3">
    <source>
        <dbReference type="Pfam" id="PF13193"/>
    </source>
</evidence>
<accession>A0A918LJV3</accession>
<evidence type="ECO:0000256" key="1">
    <source>
        <dbReference type="ARBA" id="ARBA00022598"/>
    </source>
</evidence>
<dbReference type="Pfam" id="PF13193">
    <property type="entry name" value="AMP-binding_C"/>
    <property type="match status" value="1"/>
</dbReference>
<dbReference type="InterPro" id="IPR011957">
    <property type="entry name" value="Benz_CoA_lig"/>
</dbReference>
<feature type="domain" description="AMP-binding enzyme C-terminal" evidence="3">
    <location>
        <begin position="434"/>
        <end position="507"/>
    </location>
</feature>
<organism evidence="4 5">
    <name type="scientific">Actinokineospora fastidiosa</name>
    <dbReference type="NCBI Taxonomy" id="1816"/>
    <lineage>
        <taxon>Bacteria</taxon>
        <taxon>Bacillati</taxon>
        <taxon>Actinomycetota</taxon>
        <taxon>Actinomycetes</taxon>
        <taxon>Pseudonocardiales</taxon>
        <taxon>Pseudonocardiaceae</taxon>
        <taxon>Actinokineospora</taxon>
    </lineage>
</organism>
<dbReference type="Pfam" id="PF00501">
    <property type="entry name" value="AMP-binding"/>
    <property type="match status" value="1"/>
</dbReference>
<dbReference type="InterPro" id="IPR042099">
    <property type="entry name" value="ANL_N_sf"/>
</dbReference>
<reference evidence="4" key="2">
    <citation type="submission" date="2020-09" db="EMBL/GenBank/DDBJ databases">
        <authorList>
            <person name="Sun Q."/>
            <person name="Ohkuma M."/>
        </authorList>
    </citation>
    <scope>NUCLEOTIDE SEQUENCE</scope>
    <source>
        <strain evidence="4">JCM 3276</strain>
    </source>
</reference>
<dbReference type="AlphaFoldDB" id="A0A918LJV3"/>
<gene>
    <name evidence="4" type="primary">badA</name>
    <name evidence="4" type="ORF">GCM10010171_60890</name>
</gene>
<dbReference type="SUPFAM" id="SSF56801">
    <property type="entry name" value="Acetyl-CoA synthetase-like"/>
    <property type="match status" value="1"/>
</dbReference>
<dbReference type="GO" id="GO:0044550">
    <property type="term" value="P:secondary metabolite biosynthetic process"/>
    <property type="evidence" value="ECO:0007669"/>
    <property type="project" value="TreeGrafter"/>
</dbReference>
<dbReference type="InterPro" id="IPR045851">
    <property type="entry name" value="AMP-bd_C_sf"/>
</dbReference>
<dbReference type="GO" id="GO:0016878">
    <property type="term" value="F:acid-thiol ligase activity"/>
    <property type="evidence" value="ECO:0007669"/>
    <property type="project" value="TreeGrafter"/>
</dbReference>
<dbReference type="PANTHER" id="PTHR43352">
    <property type="entry name" value="ACETYL-COA SYNTHETASE"/>
    <property type="match status" value="1"/>
</dbReference>
<proteinExistence type="predicted"/>
<dbReference type="Gene3D" id="3.30.300.30">
    <property type="match status" value="1"/>
</dbReference>
<dbReference type="Gene3D" id="3.40.50.12780">
    <property type="entry name" value="N-terminal domain of ligase-like"/>
    <property type="match status" value="1"/>
</dbReference>
<dbReference type="RefSeq" id="WP_229787735.1">
    <property type="nucleotide sequence ID" value="NZ_BMRB01000009.1"/>
</dbReference>
<dbReference type="InterPro" id="IPR000873">
    <property type="entry name" value="AMP-dep_synth/lig_dom"/>
</dbReference>
<dbReference type="Proteomes" id="UP000660680">
    <property type="component" value="Unassembled WGS sequence"/>
</dbReference>
<comment type="caution">
    <text evidence="4">The sequence shown here is derived from an EMBL/GenBank/DDBJ whole genome shotgun (WGS) entry which is preliminary data.</text>
</comment>
<dbReference type="NCBIfam" id="TIGR02262">
    <property type="entry name" value="benz_CoA_lig"/>
    <property type="match status" value="1"/>
</dbReference>
<dbReference type="GO" id="GO:0005524">
    <property type="term" value="F:ATP binding"/>
    <property type="evidence" value="ECO:0007669"/>
    <property type="project" value="InterPro"/>
</dbReference>
<sequence>MSMSGTTAAAAHLVGQDLDHNLAVRFLDHNPGERTALITPDGATSYAELRALVNRAGNALRGLGVRKGDRVLIAMRDGVEYLAAWYGAQRIGAITVDVYNFLSPEEHRYNVDYLEPSIVVTDGDVVEAMRYAGARGSIVLGPHPHGLREDEHDFAELVGAQSAELEPTPVAATDIAMWKLTTGSTGKPKACRHYARSPWLSHEWFGRGVLDLGPDDVVLAVPKLFSGWARDLVGLYAMGAGATGVLFPERTTAERIFELVARHRPTVIVNVPTMIKAMLAHPGAEAADLSSVRMCLSAGEQLPAELHRRWLDTFGVDLLDCVGSTESFNAVICNRPGRARVGSLGQVIPHYEATIVDDSGAPLPDGEVGVLQVRGEPVGVDYWKAPEKTAQSFPAPNTLRTGDLFSRDADGFFYYRGRADDLLKVSGLYVAPTEIENCIATHPAVVACAVVGYTTADGLTATRAFVVPRTPVGAEEIQEHVKAHLASRKCPKEIRFVAALPETPTGKIDRNTLRAVA</sequence>
<evidence type="ECO:0000259" key="2">
    <source>
        <dbReference type="Pfam" id="PF00501"/>
    </source>
</evidence>
<protein>
    <submittedName>
        <fullName evidence="4">Benzoate--CoA ligase</fullName>
    </submittedName>
</protein>
<evidence type="ECO:0000313" key="5">
    <source>
        <dbReference type="Proteomes" id="UP000660680"/>
    </source>
</evidence>